<reference evidence="3 4" key="1">
    <citation type="submission" date="2020-08" db="EMBL/GenBank/DDBJ databases">
        <title>Sequencing the genomes of 1000 actinobacteria strains.</title>
        <authorList>
            <person name="Klenk H.-P."/>
        </authorList>
    </citation>
    <scope>NUCLEOTIDE SEQUENCE [LARGE SCALE GENOMIC DNA]</scope>
    <source>
        <strain evidence="3 4">DSM 44230</strain>
    </source>
</reference>
<sequence length="339" mass="35688">MTRTRTHLAAAFVSAMLLTTAAGPADAAMAGGPVCATHTLSVRIADAGPATETLRGRLCLPRHRRPSAVQLLVHGATYDHRYWDFPVGGGSYSYVRAAAVAGYATFNVDRIGAGASSQPLSQRLDAVAGAAALHDVVTALRTGAVGGRPFARAIYVGHSLGSFIGLYGISRYRDVDAAILTGMLHGYNAGPADIMYPAGQDPKFARSNLDEGYLTTRPGTRGGEYYHPATADPRVIAADESGKDVTTLGPPPPMQVPHPITVPVLLVTGAEDRLACVGVTQYDCADPESVRAHESRFFLPETRLDVRIIPGTGHSLALSTTAPATTVTMLQWSRSTISP</sequence>
<comment type="caution">
    <text evidence="3">The sequence shown here is derived from an EMBL/GenBank/DDBJ whole genome shotgun (WGS) entry which is preliminary data.</text>
</comment>
<dbReference type="SUPFAM" id="SSF53474">
    <property type="entry name" value="alpha/beta-Hydrolases"/>
    <property type="match status" value="1"/>
</dbReference>
<evidence type="ECO:0000313" key="3">
    <source>
        <dbReference type="EMBL" id="MBB4678270.1"/>
    </source>
</evidence>
<dbReference type="AlphaFoldDB" id="A0A7W7CBW2"/>
<dbReference type="RefSeq" id="WP_185004123.1">
    <property type="nucleotide sequence ID" value="NZ_BAAAUI010000004.1"/>
</dbReference>
<dbReference type="InterPro" id="IPR000073">
    <property type="entry name" value="AB_hydrolase_1"/>
</dbReference>
<protein>
    <submittedName>
        <fullName evidence="3">Pimeloyl-ACP methyl ester carboxylesterase</fullName>
    </submittedName>
</protein>
<dbReference type="EMBL" id="JACHMH010000001">
    <property type="protein sequence ID" value="MBB4678270.1"/>
    <property type="molecule type" value="Genomic_DNA"/>
</dbReference>
<evidence type="ECO:0000256" key="1">
    <source>
        <dbReference type="SAM" id="SignalP"/>
    </source>
</evidence>
<organism evidence="3 4">
    <name type="scientific">Crossiella cryophila</name>
    <dbReference type="NCBI Taxonomy" id="43355"/>
    <lineage>
        <taxon>Bacteria</taxon>
        <taxon>Bacillati</taxon>
        <taxon>Actinomycetota</taxon>
        <taxon>Actinomycetes</taxon>
        <taxon>Pseudonocardiales</taxon>
        <taxon>Pseudonocardiaceae</taxon>
        <taxon>Crossiella</taxon>
    </lineage>
</organism>
<feature type="domain" description="AB hydrolase-1" evidence="2">
    <location>
        <begin position="71"/>
        <end position="319"/>
    </location>
</feature>
<feature type="chain" id="PRO_5030892702" evidence="1">
    <location>
        <begin position="28"/>
        <end position="339"/>
    </location>
</feature>
<gene>
    <name evidence="3" type="ORF">HNR67_004388</name>
</gene>
<dbReference type="Pfam" id="PF12697">
    <property type="entry name" value="Abhydrolase_6"/>
    <property type="match status" value="1"/>
</dbReference>
<dbReference type="InterPro" id="IPR029058">
    <property type="entry name" value="AB_hydrolase_fold"/>
</dbReference>
<keyword evidence="1" id="KW-0732">Signal</keyword>
<dbReference type="Proteomes" id="UP000533598">
    <property type="component" value="Unassembled WGS sequence"/>
</dbReference>
<keyword evidence="4" id="KW-1185">Reference proteome</keyword>
<name>A0A7W7CBW2_9PSEU</name>
<proteinExistence type="predicted"/>
<evidence type="ECO:0000313" key="4">
    <source>
        <dbReference type="Proteomes" id="UP000533598"/>
    </source>
</evidence>
<accession>A0A7W7CBW2</accession>
<dbReference type="Gene3D" id="3.40.50.1820">
    <property type="entry name" value="alpha/beta hydrolase"/>
    <property type="match status" value="1"/>
</dbReference>
<evidence type="ECO:0000259" key="2">
    <source>
        <dbReference type="Pfam" id="PF12697"/>
    </source>
</evidence>
<feature type="signal peptide" evidence="1">
    <location>
        <begin position="1"/>
        <end position="27"/>
    </location>
</feature>
<dbReference type="GO" id="GO:0003824">
    <property type="term" value="F:catalytic activity"/>
    <property type="evidence" value="ECO:0007669"/>
    <property type="project" value="UniProtKB-ARBA"/>
</dbReference>